<feature type="region of interest" description="Disordered" evidence="1">
    <location>
        <begin position="345"/>
        <end position="374"/>
    </location>
</feature>
<evidence type="ECO:0000313" key="2">
    <source>
        <dbReference type="EMBL" id="MDR6511475.1"/>
    </source>
</evidence>
<comment type="caution">
    <text evidence="2">The sequence shown here is derived from an EMBL/GenBank/DDBJ whole genome shotgun (WGS) entry which is preliminary data.</text>
</comment>
<organism evidence="2 3">
    <name type="scientific">Novosphingobium capsulatum</name>
    <dbReference type="NCBI Taxonomy" id="13688"/>
    <lineage>
        <taxon>Bacteria</taxon>
        <taxon>Pseudomonadati</taxon>
        <taxon>Pseudomonadota</taxon>
        <taxon>Alphaproteobacteria</taxon>
        <taxon>Sphingomonadales</taxon>
        <taxon>Sphingomonadaceae</taxon>
        <taxon>Novosphingobium</taxon>
    </lineage>
</organism>
<name>A0ABU1MMA0_9SPHN</name>
<keyword evidence="3" id="KW-1185">Reference proteome</keyword>
<protein>
    <recommendedName>
        <fullName evidence="4">Phage portal protein</fullName>
    </recommendedName>
</protein>
<sequence length="374" mass="41491">MELEWEIVPAAGVKDSRELQRQAEIATYCLRNPNADDSWRTLAEQVIEDVLAGAGAMETQRSSDPLRPLWLYPVDGLSIQVYPGWSGKPEEARYAQSVGYGAYTGGGIRVDLRDDEIIYIRPNPSTATPFGLGPLEVAFTSIARQLGVGEFAGNLTSNARPGIMINLGEGVDKDTLGAFRNYWTAEVEGQGKVPITGMKGGDVMRLHPEGDNALYLKYQEFLKSEIATAFDLSPQNLGIERDVNRSTGEVSQERDWDQAIKPRAKELAAYLTRHALHRRLGFWQLEFRFLGLDREDEKRSAEVFTLEYKANAITPNEYRESRGRPPLDTPFSGLTSIEAEIARAAATGSKRVLDPAVPDDKPSPRRSGDDETKD</sequence>
<evidence type="ECO:0008006" key="4">
    <source>
        <dbReference type="Google" id="ProtNLM"/>
    </source>
</evidence>
<accession>A0ABU1MMA0</accession>
<gene>
    <name evidence="2" type="ORF">J2792_002347</name>
</gene>
<reference evidence="2 3" key="1">
    <citation type="submission" date="2023-07" db="EMBL/GenBank/DDBJ databases">
        <title>Sorghum-associated microbial communities from plants grown in Nebraska, USA.</title>
        <authorList>
            <person name="Schachtman D."/>
        </authorList>
    </citation>
    <scope>NUCLEOTIDE SEQUENCE [LARGE SCALE GENOMIC DNA]</scope>
    <source>
        <strain evidence="2 3">DS1027</strain>
    </source>
</reference>
<evidence type="ECO:0000313" key="3">
    <source>
        <dbReference type="Proteomes" id="UP001184150"/>
    </source>
</evidence>
<dbReference type="Pfam" id="PF04860">
    <property type="entry name" value="Phage_portal"/>
    <property type="match status" value="1"/>
</dbReference>
<proteinExistence type="predicted"/>
<dbReference type="Proteomes" id="UP001184150">
    <property type="component" value="Unassembled WGS sequence"/>
</dbReference>
<dbReference type="EMBL" id="JAVDRD010000005">
    <property type="protein sequence ID" value="MDR6511475.1"/>
    <property type="molecule type" value="Genomic_DNA"/>
</dbReference>
<feature type="compositionally biased region" description="Basic and acidic residues" evidence="1">
    <location>
        <begin position="358"/>
        <end position="374"/>
    </location>
</feature>
<evidence type="ECO:0000256" key="1">
    <source>
        <dbReference type="SAM" id="MobiDB-lite"/>
    </source>
</evidence>
<dbReference type="InterPro" id="IPR006944">
    <property type="entry name" value="Phage/GTA_portal"/>
</dbReference>